<keyword evidence="2" id="KW-0804">Transcription</keyword>
<proteinExistence type="predicted"/>
<dbReference type="InterPro" id="IPR029062">
    <property type="entry name" value="Class_I_gatase-like"/>
</dbReference>
<organism evidence="4 5">
    <name type="scientific">Cryobacterium flavum</name>
    <dbReference type="NCBI Taxonomy" id="1424659"/>
    <lineage>
        <taxon>Bacteria</taxon>
        <taxon>Bacillati</taxon>
        <taxon>Actinomycetota</taxon>
        <taxon>Actinomycetes</taxon>
        <taxon>Micrococcales</taxon>
        <taxon>Microbacteriaceae</taxon>
        <taxon>Cryobacterium</taxon>
    </lineage>
</organism>
<dbReference type="Gene3D" id="1.10.10.60">
    <property type="entry name" value="Homeodomain-like"/>
    <property type="match status" value="1"/>
</dbReference>
<dbReference type="PANTHER" id="PTHR43130">
    <property type="entry name" value="ARAC-FAMILY TRANSCRIPTIONAL REGULATOR"/>
    <property type="match status" value="1"/>
</dbReference>
<dbReference type="CDD" id="cd03137">
    <property type="entry name" value="GATase1_AraC_1"/>
    <property type="match status" value="1"/>
</dbReference>
<evidence type="ECO:0000313" key="5">
    <source>
        <dbReference type="Proteomes" id="UP000199639"/>
    </source>
</evidence>
<dbReference type="PROSITE" id="PS01124">
    <property type="entry name" value="HTH_ARAC_FAMILY_2"/>
    <property type="match status" value="1"/>
</dbReference>
<reference evidence="4 5" key="1">
    <citation type="submission" date="2016-10" db="EMBL/GenBank/DDBJ databases">
        <authorList>
            <person name="Varghese N."/>
            <person name="Submissions S."/>
        </authorList>
    </citation>
    <scope>NUCLEOTIDE SEQUENCE [LARGE SCALE GENOMIC DNA]</scope>
    <source>
        <strain evidence="4 5">CGMCC 1.11215</strain>
    </source>
</reference>
<dbReference type="EMBL" id="FNIB01000020">
    <property type="protein sequence ID" value="SDO50290.1"/>
    <property type="molecule type" value="Genomic_DNA"/>
</dbReference>
<dbReference type="Pfam" id="PF01965">
    <property type="entry name" value="DJ-1_PfpI"/>
    <property type="match status" value="1"/>
</dbReference>
<dbReference type="Gene3D" id="3.40.50.880">
    <property type="match status" value="1"/>
</dbReference>
<protein>
    <submittedName>
        <fullName evidence="4">Transcriptional regulator GlxA family, contains an amidase domain and an AraC-type DNA-binding HTH domain</fullName>
    </submittedName>
</protein>
<dbReference type="PANTHER" id="PTHR43130:SF3">
    <property type="entry name" value="HTH-TYPE TRANSCRIPTIONAL REGULATOR RV1931C"/>
    <property type="match status" value="1"/>
</dbReference>
<dbReference type="GO" id="GO:0003700">
    <property type="term" value="F:DNA-binding transcription factor activity"/>
    <property type="evidence" value="ECO:0007669"/>
    <property type="project" value="InterPro"/>
</dbReference>
<dbReference type="AlphaFoldDB" id="A0A5E9G3C4"/>
<dbReference type="GO" id="GO:0043565">
    <property type="term" value="F:sequence-specific DNA binding"/>
    <property type="evidence" value="ECO:0007669"/>
    <property type="project" value="InterPro"/>
</dbReference>
<sequence length="336" mass="36939">MRKIQAMSIFMHSNRHHVAVLVRDGLLPIEMGIAQRLFGQAKSADGEFLYEVVTCTLIPGQVRTDTDITVNVAHGPATLSEADTVIVPASDEDYEPQGRDRLSAPLADALALIRPATRIASICTGSFVLAAAGLLDGLRATTHWKVAEEFCRLYPAVELDPDVLYTDEGRILTSAGVASGIDLCLHMIRNDFGSAVANDVARGTIVAPHRDGGQAQFIQRPVPEPGLSQTSNSRRWASEHLDQPLTLHDLAEQESVSVRTFTRRFRQEVGVSPLQWLNQKRVDRARQLLEETDLTIDRIAVQAGFGTTASLRQHLQSTLGISPSMYRNTFRIPEPD</sequence>
<dbReference type="InterPro" id="IPR052158">
    <property type="entry name" value="INH-QAR"/>
</dbReference>
<accession>A0A5E9G3C4</accession>
<name>A0A5E9G3C4_9MICO</name>
<dbReference type="SMART" id="SM00342">
    <property type="entry name" value="HTH_ARAC"/>
    <property type="match status" value="1"/>
</dbReference>
<keyword evidence="1" id="KW-0805">Transcription regulation</keyword>
<evidence type="ECO:0000259" key="3">
    <source>
        <dbReference type="PROSITE" id="PS01124"/>
    </source>
</evidence>
<dbReference type="InterPro" id="IPR002818">
    <property type="entry name" value="DJ-1/PfpI"/>
</dbReference>
<dbReference type="SUPFAM" id="SSF46689">
    <property type="entry name" value="Homeodomain-like"/>
    <property type="match status" value="2"/>
</dbReference>
<evidence type="ECO:0000313" key="4">
    <source>
        <dbReference type="EMBL" id="SDO50290.1"/>
    </source>
</evidence>
<evidence type="ECO:0000256" key="1">
    <source>
        <dbReference type="ARBA" id="ARBA00023015"/>
    </source>
</evidence>
<dbReference type="InterPro" id="IPR009057">
    <property type="entry name" value="Homeodomain-like_sf"/>
</dbReference>
<dbReference type="Pfam" id="PF12833">
    <property type="entry name" value="HTH_18"/>
    <property type="match status" value="1"/>
</dbReference>
<dbReference type="Proteomes" id="UP000199639">
    <property type="component" value="Unassembled WGS sequence"/>
</dbReference>
<feature type="domain" description="HTH araC/xylS-type" evidence="3">
    <location>
        <begin position="231"/>
        <end position="329"/>
    </location>
</feature>
<dbReference type="SUPFAM" id="SSF52317">
    <property type="entry name" value="Class I glutamine amidotransferase-like"/>
    <property type="match status" value="1"/>
</dbReference>
<dbReference type="InterPro" id="IPR018060">
    <property type="entry name" value="HTH_AraC"/>
</dbReference>
<evidence type="ECO:0000256" key="2">
    <source>
        <dbReference type="ARBA" id="ARBA00023163"/>
    </source>
</evidence>
<dbReference type="STRING" id="1424659.SAMN05216368_12027"/>
<gene>
    <name evidence="4" type="ORF">SAMN05216368_12027</name>
</gene>
<keyword evidence="4" id="KW-0238">DNA-binding</keyword>